<dbReference type="SMART" id="SM01265">
    <property type="entry name" value="Mab-21"/>
    <property type="match status" value="1"/>
</dbReference>
<dbReference type="Gene3D" id="3.30.460.90">
    <property type="match status" value="1"/>
</dbReference>
<evidence type="ECO:0000313" key="3">
    <source>
        <dbReference type="EMBL" id="KAK3604412.1"/>
    </source>
</evidence>
<dbReference type="EMBL" id="JAEAOA010000571">
    <property type="protein sequence ID" value="KAK3604412.1"/>
    <property type="molecule type" value="Genomic_DNA"/>
</dbReference>
<dbReference type="Proteomes" id="UP001195483">
    <property type="component" value="Unassembled WGS sequence"/>
</dbReference>
<dbReference type="InterPro" id="IPR046903">
    <property type="entry name" value="Mab-21-like_nuc_Trfase"/>
</dbReference>
<dbReference type="Gene3D" id="1.10.1410.40">
    <property type="match status" value="1"/>
</dbReference>
<dbReference type="PANTHER" id="PTHR10656:SF78">
    <property type="entry name" value="CYCLIC GMP-AMP SYNTHASE-LIKE"/>
    <property type="match status" value="1"/>
</dbReference>
<organism evidence="3 4">
    <name type="scientific">Potamilus streckersoni</name>
    <dbReference type="NCBI Taxonomy" id="2493646"/>
    <lineage>
        <taxon>Eukaryota</taxon>
        <taxon>Metazoa</taxon>
        <taxon>Spiralia</taxon>
        <taxon>Lophotrochozoa</taxon>
        <taxon>Mollusca</taxon>
        <taxon>Bivalvia</taxon>
        <taxon>Autobranchia</taxon>
        <taxon>Heteroconchia</taxon>
        <taxon>Palaeoheterodonta</taxon>
        <taxon>Unionida</taxon>
        <taxon>Unionoidea</taxon>
        <taxon>Unionidae</taxon>
        <taxon>Ambleminae</taxon>
        <taxon>Lampsilini</taxon>
        <taxon>Potamilus</taxon>
    </lineage>
</organism>
<keyword evidence="1" id="KW-1133">Transmembrane helix</keyword>
<evidence type="ECO:0000256" key="1">
    <source>
        <dbReference type="SAM" id="Phobius"/>
    </source>
</evidence>
<name>A0AAE0W8K9_9BIVA</name>
<dbReference type="Pfam" id="PF03281">
    <property type="entry name" value="Mab-21"/>
    <property type="match status" value="1"/>
</dbReference>
<reference evidence="3" key="2">
    <citation type="journal article" date="2021" name="Genome Biol. Evol.">
        <title>Developing a high-quality reference genome for a parasitic bivalve with doubly uniparental inheritance (Bivalvia: Unionida).</title>
        <authorList>
            <person name="Smith C.H."/>
        </authorList>
    </citation>
    <scope>NUCLEOTIDE SEQUENCE</scope>
    <source>
        <strain evidence="3">CHS0354</strain>
        <tissue evidence="3">Mantle</tissue>
    </source>
</reference>
<accession>A0AAE0W8K9</accession>
<evidence type="ECO:0000259" key="2">
    <source>
        <dbReference type="Pfam" id="PF03281"/>
    </source>
</evidence>
<dbReference type="PANTHER" id="PTHR10656">
    <property type="entry name" value="CELL FATE DETERMINING PROTEIN MAB21-RELATED"/>
    <property type="match status" value="1"/>
</dbReference>
<reference evidence="3" key="3">
    <citation type="submission" date="2023-05" db="EMBL/GenBank/DDBJ databases">
        <authorList>
            <person name="Smith C.H."/>
        </authorList>
    </citation>
    <scope>NUCLEOTIDE SEQUENCE</scope>
    <source>
        <strain evidence="3">CHS0354</strain>
        <tissue evidence="3">Mantle</tissue>
    </source>
</reference>
<feature type="transmembrane region" description="Helical" evidence="1">
    <location>
        <begin position="64"/>
        <end position="82"/>
    </location>
</feature>
<reference evidence="3" key="1">
    <citation type="journal article" date="2021" name="Genome Biol. Evol.">
        <title>A High-Quality Reference Genome for a Parasitic Bivalve with Doubly Uniparental Inheritance (Bivalvia: Unionida).</title>
        <authorList>
            <person name="Smith C.H."/>
        </authorList>
    </citation>
    <scope>NUCLEOTIDE SEQUENCE</scope>
    <source>
        <strain evidence="3">CHS0354</strain>
    </source>
</reference>
<feature type="domain" description="Mab-21-like nucleotidyltransferase" evidence="2">
    <location>
        <begin position="245"/>
        <end position="452"/>
    </location>
</feature>
<keyword evidence="4" id="KW-1185">Reference proteome</keyword>
<comment type="caution">
    <text evidence="3">The sequence shown here is derived from an EMBL/GenBank/DDBJ whole genome shotgun (WGS) entry which is preliminary data.</text>
</comment>
<dbReference type="InterPro" id="IPR024810">
    <property type="entry name" value="MAB21L/cGLR"/>
</dbReference>
<evidence type="ECO:0000313" key="4">
    <source>
        <dbReference type="Proteomes" id="UP001195483"/>
    </source>
</evidence>
<proteinExistence type="predicted"/>
<feature type="transmembrane region" description="Helical" evidence="1">
    <location>
        <begin position="136"/>
        <end position="154"/>
    </location>
</feature>
<keyword evidence="1" id="KW-0472">Membrane</keyword>
<keyword evidence="1" id="KW-0812">Transmembrane</keyword>
<protein>
    <recommendedName>
        <fullName evidence="2">Mab-21-like nucleotidyltransferase domain-containing protein</fullName>
    </recommendedName>
</protein>
<sequence length="606" mass="70137">MANALGTVGVASGIYLLKKFAPQHTGITLNEWQYQIKRFSWVDVRLESKLKELKSVLKLDIPHTFWYTVGAVGVVSGIYLLWKFTSHNTGTKFNEYQYPVKNASWPDGRYASILIQSILLDLMCVVKLAIHRSILFTLKAVGVVGVMGSIYLLWKLSYPNIGINLNEWQYPVKQFSWADGRLESKLKELTPIGDLDISNRVWDESTALVNQILELLMKEMCSQAKALRYEGIVFDGYRKQGSAREGLKIQTADEFDVLLEYHIEGLYVEPVPIVDYGIPRPGLGKIKILNTDYQIETQFTKWVRKNVIVKNQGSYFLNARILHQSVFESIMDRCREKITNTMKENISFQLTRSMNPPSVNLTIKIIQREKGTLRAFWDWLWTNQKPPHIIDIDVVPALIINMEKAMGHWWFMTCPRYAVVKWMEESQPSASHFMDPSMTWRLCTSGYEKHYMDLARTDTVKRYIMTACRIIKLLMCKEKQKQPPLPISTFLRSFYLKNIAFYCMLFTKSVKGVYQALGYFLGFLKISLEEERLPQFFQGNYLLRNEFPACAEGGQINLFQNISPDTLDNARRSLGTLLNKLPEMYDSSVFQSDACYQFRNFVTSMR</sequence>
<gene>
    <name evidence="3" type="ORF">CHS0354_008738</name>
</gene>
<dbReference type="AlphaFoldDB" id="A0AAE0W8K9"/>